<evidence type="ECO:0000313" key="2">
    <source>
        <dbReference type="Proteomes" id="UP000748756"/>
    </source>
</evidence>
<name>A0A9P5VCE1_9FUNG</name>
<gene>
    <name evidence="1" type="ORF">BG015_004734</name>
</gene>
<sequence>MDTTSFDNLLPEMASMTGQCLNLRQLKACVHVCRAWKTPFQPFLWRHVRIDQTRCNRPNEFITGLRTVNHLIQSVRLEGRDFADVAQQNLLSVREVLNHTGTLVVLRVEDALDLSNVAIGQLLCGLPNLKEFYMLCAVRLDSSMRWEEQCFESADLVLSEWTCTNLEVFDCTIRGIPRRDTGRLRGSRSTPSQVRTVAAQESISLQRRVCSQLGRLTKLKELTLKALRPVYQDEGTLRSRRPVSNRRDWRPYLDYHIHDCLAMSLGSGLDLLVNLGELRRVDLEDMDAEIANPAELAWVAENWPLAAVTGYPEAALVNNDDIDYDELDDNVESDDDSVRTYRGSIYISDDELDDTVVDFGMY</sequence>
<dbReference type="EMBL" id="JAAAUQ010000220">
    <property type="protein sequence ID" value="KAF9152779.1"/>
    <property type="molecule type" value="Genomic_DNA"/>
</dbReference>
<accession>A0A9P5VCE1</accession>
<protein>
    <recommendedName>
        <fullName evidence="3">F-box domain-containing protein</fullName>
    </recommendedName>
</protein>
<comment type="caution">
    <text evidence="1">The sequence shown here is derived from an EMBL/GenBank/DDBJ whole genome shotgun (WGS) entry which is preliminary data.</text>
</comment>
<evidence type="ECO:0000313" key="1">
    <source>
        <dbReference type="EMBL" id="KAF9152779.1"/>
    </source>
</evidence>
<dbReference type="Proteomes" id="UP000748756">
    <property type="component" value="Unassembled WGS sequence"/>
</dbReference>
<dbReference type="AlphaFoldDB" id="A0A9P5VCE1"/>
<reference evidence="1" key="1">
    <citation type="journal article" date="2020" name="Fungal Divers.">
        <title>Resolving the Mortierellaceae phylogeny through synthesis of multi-gene phylogenetics and phylogenomics.</title>
        <authorList>
            <person name="Vandepol N."/>
            <person name="Liber J."/>
            <person name="Desiro A."/>
            <person name="Na H."/>
            <person name="Kennedy M."/>
            <person name="Barry K."/>
            <person name="Grigoriev I.V."/>
            <person name="Miller A.N."/>
            <person name="O'Donnell K."/>
            <person name="Stajich J.E."/>
            <person name="Bonito G."/>
        </authorList>
    </citation>
    <scope>NUCLEOTIDE SEQUENCE</scope>
    <source>
        <strain evidence="1">NRRL 6426</strain>
    </source>
</reference>
<proteinExistence type="predicted"/>
<evidence type="ECO:0008006" key="3">
    <source>
        <dbReference type="Google" id="ProtNLM"/>
    </source>
</evidence>
<dbReference type="OrthoDB" id="2416631at2759"/>
<keyword evidence="2" id="KW-1185">Reference proteome</keyword>
<organism evidence="1 2">
    <name type="scientific">Linnemannia schmuckeri</name>
    <dbReference type="NCBI Taxonomy" id="64567"/>
    <lineage>
        <taxon>Eukaryota</taxon>
        <taxon>Fungi</taxon>
        <taxon>Fungi incertae sedis</taxon>
        <taxon>Mucoromycota</taxon>
        <taxon>Mortierellomycotina</taxon>
        <taxon>Mortierellomycetes</taxon>
        <taxon>Mortierellales</taxon>
        <taxon>Mortierellaceae</taxon>
        <taxon>Linnemannia</taxon>
    </lineage>
</organism>